<feature type="region of interest" description="Disordered" evidence="1">
    <location>
        <begin position="641"/>
        <end position="716"/>
    </location>
</feature>
<feature type="compositionally biased region" description="Polar residues" evidence="1">
    <location>
        <begin position="147"/>
        <end position="171"/>
    </location>
</feature>
<name>A0ABP0DPP2_9PEZI</name>
<feature type="region of interest" description="Disordered" evidence="1">
    <location>
        <begin position="929"/>
        <end position="1013"/>
    </location>
</feature>
<organism evidence="2 3">
    <name type="scientific">Sporothrix epigloea</name>
    <dbReference type="NCBI Taxonomy" id="1892477"/>
    <lineage>
        <taxon>Eukaryota</taxon>
        <taxon>Fungi</taxon>
        <taxon>Dikarya</taxon>
        <taxon>Ascomycota</taxon>
        <taxon>Pezizomycotina</taxon>
        <taxon>Sordariomycetes</taxon>
        <taxon>Sordariomycetidae</taxon>
        <taxon>Ophiostomatales</taxon>
        <taxon>Ophiostomataceae</taxon>
        <taxon>Sporothrix</taxon>
    </lineage>
</organism>
<feature type="region of interest" description="Disordered" evidence="1">
    <location>
        <begin position="738"/>
        <end position="773"/>
    </location>
</feature>
<feature type="region of interest" description="Disordered" evidence="1">
    <location>
        <begin position="829"/>
        <end position="915"/>
    </location>
</feature>
<evidence type="ECO:0000256" key="1">
    <source>
        <dbReference type="SAM" id="MobiDB-lite"/>
    </source>
</evidence>
<evidence type="ECO:0000313" key="2">
    <source>
        <dbReference type="EMBL" id="CAK7270249.1"/>
    </source>
</evidence>
<feature type="compositionally biased region" description="Low complexity" evidence="1">
    <location>
        <begin position="172"/>
        <end position="198"/>
    </location>
</feature>
<gene>
    <name evidence="2" type="ORF">SEPCBS119000_003991</name>
</gene>
<feature type="compositionally biased region" description="Low complexity" evidence="1">
    <location>
        <begin position="743"/>
        <end position="752"/>
    </location>
</feature>
<feature type="compositionally biased region" description="Low complexity" evidence="1">
    <location>
        <begin position="942"/>
        <end position="975"/>
    </location>
</feature>
<feature type="compositionally biased region" description="Acidic residues" evidence="1">
    <location>
        <begin position="852"/>
        <end position="871"/>
    </location>
</feature>
<dbReference type="Proteomes" id="UP001642502">
    <property type="component" value="Unassembled WGS sequence"/>
</dbReference>
<feature type="compositionally biased region" description="Basic residues" evidence="1">
    <location>
        <begin position="348"/>
        <end position="366"/>
    </location>
</feature>
<keyword evidence="3" id="KW-1185">Reference proteome</keyword>
<feature type="compositionally biased region" description="Basic and acidic residues" evidence="1">
    <location>
        <begin position="199"/>
        <end position="233"/>
    </location>
</feature>
<feature type="compositionally biased region" description="Basic residues" evidence="1">
    <location>
        <begin position="292"/>
        <end position="303"/>
    </location>
</feature>
<protein>
    <submittedName>
        <fullName evidence="2">Uncharacterized protein</fullName>
    </submittedName>
</protein>
<reference evidence="2 3" key="1">
    <citation type="submission" date="2024-01" db="EMBL/GenBank/DDBJ databases">
        <authorList>
            <person name="Allen C."/>
            <person name="Tagirdzhanova G."/>
        </authorList>
    </citation>
    <scope>NUCLEOTIDE SEQUENCE [LARGE SCALE GENOMIC DNA]</scope>
    <source>
        <strain evidence="2 3">CBS 119000</strain>
    </source>
</reference>
<feature type="region of interest" description="Disordered" evidence="1">
    <location>
        <begin position="1"/>
        <end position="418"/>
    </location>
</feature>
<feature type="compositionally biased region" description="Polar residues" evidence="1">
    <location>
        <begin position="57"/>
        <end position="68"/>
    </location>
</feature>
<dbReference type="EMBL" id="CAWUON010000056">
    <property type="protein sequence ID" value="CAK7270249.1"/>
    <property type="molecule type" value="Genomic_DNA"/>
</dbReference>
<feature type="compositionally biased region" description="Low complexity" evidence="1">
    <location>
        <begin position="760"/>
        <end position="773"/>
    </location>
</feature>
<feature type="compositionally biased region" description="Basic and acidic residues" evidence="1">
    <location>
        <begin position="319"/>
        <end position="335"/>
    </location>
</feature>
<feature type="compositionally biased region" description="Low complexity" evidence="1">
    <location>
        <begin position="992"/>
        <end position="1010"/>
    </location>
</feature>
<feature type="compositionally biased region" description="Acidic residues" evidence="1">
    <location>
        <begin position="254"/>
        <end position="276"/>
    </location>
</feature>
<sequence>MFRRVQNPRRFAITPARRGATAEDDSASEGDEHGRRPPQQQDAATAETKPAARSRMAVSNTESQQSLFGQLELEPQRQQQNEEHPEARERPPGREQQTHEVGFYYTLYSDGEHANAQADSDDNNEEGEKDTRGDTTRLADILPPLSTRKTGQLRQRQQIETLGTRSSGRKQSQSVASVVRSVSAAIAGAKSKPTATTRPETRAATRQQKEQDADEEQRQETQSGREKGEKQKGQDAPLLPQNPAADTNQQEQDPAAEEMEEYEIGRIEDDDSEIQMEEQPRRRRLPTGQGKSAKRSRQSRRQWRVLQSDGSEAEITDVDAIRHSHQDSGADRDPDFEPAQSEESTHSQRPKLTRMVTRRAAKRRRVQSQPATEAVISDMVEEDEAVQETTGGREAAADSDQATQLVPSAVRGRPSNKMTASTKTISAIVHLMGRSGWTGIQTWKMYLFRSKRFFMEAVTEEGQHLCEELYTLLNAYSEAVDSEDFALMDNPSGITFEEYRAQQMDIAYSTACDLCIFLRVVCNEKLSPYSTYAVEKRHRMTWRSARYREILVEDLLTFVIPHVVATLEAVYAIGGREPDKQLPAWGEFVPCETVQLDDDLCWHIRTIAEWLIQLENALALELGYRAPRNYMGRYSHLDEDDGGGPCVDDYRPGHVRQAGRSSQARYEGVGRRKWSRPRGPVNRPLRRSMASAAPAKDDSPYASTPQAKSRDRSRLKPLLNQLQDEVCRLCYLKSRDQGPEISAPPTLSGPASAPAPAPEPASTSAPAATPTPAAAFDDAEDIGIADVAELPTAPVDTHAGGSPRSRGQVIASTRFGGILEVVLPRTTLKKPAAAAQTRRGERGESEFSDSSSESEDSEDGEAGKDNEEDDGQHELPTPLKDVGLQQDNLPAENFDVGDEEMAEMPAAENDLGADDMDFEAYEQRVYIEPPAQTSPMQPSRPVPTLHAATPPAPTRAALSVSSKSNSPSTVESSPVRAPLRATLTRTPVNRNALSAETSKAPAAATATTSTDEQRAYTSAELKLILNRLRRSKDTARPDLGRLAADLGRDVYDVASRAEGIKSVVRMTAVREQKPVPRWAQAGYVI</sequence>
<feature type="compositionally biased region" description="Basic and acidic residues" evidence="1">
    <location>
        <begin position="80"/>
        <end position="98"/>
    </location>
</feature>
<proteinExistence type="predicted"/>
<accession>A0ABP0DPP2</accession>
<comment type="caution">
    <text evidence="2">The sequence shown here is derived from an EMBL/GenBank/DDBJ whole genome shotgun (WGS) entry which is preliminary data.</text>
</comment>
<evidence type="ECO:0000313" key="3">
    <source>
        <dbReference type="Proteomes" id="UP001642502"/>
    </source>
</evidence>
<feature type="compositionally biased region" description="Acidic residues" evidence="1">
    <location>
        <begin position="119"/>
        <end position="128"/>
    </location>
</feature>